<organism evidence="1 2">
    <name type="scientific">Acrocarpospora corrugata</name>
    <dbReference type="NCBI Taxonomy" id="35763"/>
    <lineage>
        <taxon>Bacteria</taxon>
        <taxon>Bacillati</taxon>
        <taxon>Actinomycetota</taxon>
        <taxon>Actinomycetes</taxon>
        <taxon>Streptosporangiales</taxon>
        <taxon>Streptosporangiaceae</taxon>
        <taxon>Acrocarpospora</taxon>
    </lineage>
</organism>
<sequence>MLTVGKDALQVERQLKAGLLECPGCGGRLAPWGYARSRLVFGVGKIAWRLRPRRARCAGCAASHVLLPVSVLLRRRDAVAVIGSALLAVASGMGCGQVARRLGRAVATVRGWVGRFAGRAEQVRQIFTVLAVELQGELPVGAAGPPVADAVAAIAAAMQAVRDRWAAAVTTLSRWEMVCAITRGTLLAPSIMTGPINTNHILS</sequence>
<gene>
    <name evidence="1" type="ORF">Acor_40770</name>
</gene>
<evidence type="ECO:0000313" key="2">
    <source>
        <dbReference type="Proteomes" id="UP000334990"/>
    </source>
</evidence>
<reference evidence="1 2" key="1">
    <citation type="submission" date="2019-10" db="EMBL/GenBank/DDBJ databases">
        <title>Whole genome shotgun sequence of Acrocarpospora corrugata NBRC 13972.</title>
        <authorList>
            <person name="Ichikawa N."/>
            <person name="Kimura A."/>
            <person name="Kitahashi Y."/>
            <person name="Komaki H."/>
            <person name="Oguchi A."/>
        </authorList>
    </citation>
    <scope>NUCLEOTIDE SEQUENCE [LARGE SCALE GENOMIC DNA]</scope>
    <source>
        <strain evidence="1 2">NBRC 13972</strain>
    </source>
</reference>
<dbReference type="RefSeq" id="WP_155338275.1">
    <property type="nucleotide sequence ID" value="NZ_BAAABN010000121.1"/>
</dbReference>
<keyword evidence="2" id="KW-1185">Reference proteome</keyword>
<evidence type="ECO:0000313" key="1">
    <source>
        <dbReference type="EMBL" id="GES02012.1"/>
    </source>
</evidence>
<accession>A0A5M3W1W0</accession>
<protein>
    <submittedName>
        <fullName evidence="1">Uncharacterized protein</fullName>
    </submittedName>
</protein>
<comment type="caution">
    <text evidence="1">The sequence shown here is derived from an EMBL/GenBank/DDBJ whole genome shotgun (WGS) entry which is preliminary data.</text>
</comment>
<dbReference type="OrthoDB" id="3694837at2"/>
<dbReference type="Proteomes" id="UP000334990">
    <property type="component" value="Unassembled WGS sequence"/>
</dbReference>
<name>A0A5M3W1W0_9ACTN</name>
<dbReference type="EMBL" id="BLAD01000055">
    <property type="protein sequence ID" value="GES02012.1"/>
    <property type="molecule type" value="Genomic_DNA"/>
</dbReference>
<dbReference type="AlphaFoldDB" id="A0A5M3W1W0"/>
<proteinExistence type="predicted"/>